<evidence type="ECO:0000313" key="7">
    <source>
        <dbReference type="Proteomes" id="UP000266720"/>
    </source>
</evidence>
<name>A0A3G1A6I6_9CREN</name>
<dbReference type="EMBL" id="CP007493">
    <property type="protein sequence ID" value="AJB42582.1"/>
    <property type="molecule type" value="Genomic_DNA"/>
</dbReference>
<dbReference type="GO" id="GO:0003723">
    <property type="term" value="F:RNA binding"/>
    <property type="evidence" value="ECO:0007669"/>
    <property type="project" value="InterPro"/>
</dbReference>
<dbReference type="PANTHER" id="PTHR11449">
    <property type="entry name" value="RIBOSOMAL PROTEIN L30"/>
    <property type="match status" value="1"/>
</dbReference>
<accession>A0A3G1A6I6</accession>
<dbReference type="GO" id="GO:0006412">
    <property type="term" value="P:translation"/>
    <property type="evidence" value="ECO:0007669"/>
    <property type="project" value="UniProtKB-UniRule"/>
</dbReference>
<dbReference type="GO" id="GO:0003735">
    <property type="term" value="F:structural constituent of ribosome"/>
    <property type="evidence" value="ECO:0007669"/>
    <property type="project" value="InterPro"/>
</dbReference>
<protein>
    <recommendedName>
        <fullName evidence="3 4">Large ribosomal subunit protein eL30</fullName>
    </recommendedName>
</protein>
<dbReference type="STRING" id="697581.TCARB_1540"/>
<dbReference type="GeneID" id="16573111"/>
<evidence type="ECO:0000259" key="5">
    <source>
        <dbReference type="Pfam" id="PF01248"/>
    </source>
</evidence>
<keyword evidence="2 4" id="KW-0687">Ribonucleoprotein</keyword>
<dbReference type="HAMAP" id="MF_00481">
    <property type="entry name" value="Ribosomal_eL30"/>
    <property type="match status" value="1"/>
</dbReference>
<dbReference type="GO" id="GO:0022625">
    <property type="term" value="C:cytosolic large ribosomal subunit"/>
    <property type="evidence" value="ECO:0007669"/>
    <property type="project" value="InterPro"/>
</dbReference>
<dbReference type="KEGG" id="tcb:TCARB_1540"/>
<dbReference type="Proteomes" id="UP000266720">
    <property type="component" value="Chromosome"/>
</dbReference>
<dbReference type="NCBIfam" id="NF002172">
    <property type="entry name" value="PRK01018.1"/>
    <property type="match status" value="1"/>
</dbReference>
<gene>
    <name evidence="4" type="primary">rpl30e</name>
    <name evidence="6" type="ORF">TCARB_1540</name>
</gene>
<dbReference type="InterPro" id="IPR004038">
    <property type="entry name" value="Ribosomal_eL8/eL30/eS12/Gad45"/>
</dbReference>
<comment type="similarity">
    <text evidence="4">Belongs to the eukaryotic ribosomal protein eL30 family.</text>
</comment>
<dbReference type="InterPro" id="IPR029064">
    <property type="entry name" value="Ribosomal_eL30-like_sf"/>
</dbReference>
<reference evidence="7" key="1">
    <citation type="book" date="2010" name="EXTREMOPHILES" publisher="0:0-0">
        <title>Complete genome sequences of ten hyperthermophilic archaea reveal their metabolic capabilities and possible ecological roles.</title>
        <editorList>
            <person name="?"/>
        </editorList>
        <authorList>
            <person name="Ravin N.V."/>
            <person name="Mardanov A.V."/>
            <person name="Bonch-Osmolovskaya E.A."/>
            <person name="Skryabin K.G."/>
        </authorList>
    </citation>
    <scope>NUCLEOTIDE SEQUENCE [LARGE SCALE GENOMIC DNA]</scope>
    <source>
        <strain evidence="7">1505</strain>
    </source>
</reference>
<evidence type="ECO:0000256" key="4">
    <source>
        <dbReference type="HAMAP-Rule" id="MF_00481"/>
    </source>
</evidence>
<evidence type="ECO:0000256" key="2">
    <source>
        <dbReference type="ARBA" id="ARBA00023274"/>
    </source>
</evidence>
<dbReference type="InterPro" id="IPR039109">
    <property type="entry name" value="Ribosomal_eL30-like"/>
</dbReference>
<feature type="domain" description="Ribosomal protein eL8/eL30/eS12/Gadd45" evidence="5">
    <location>
        <begin position="8"/>
        <end position="94"/>
    </location>
</feature>
<proteinExistence type="inferred from homology"/>
<dbReference type="AlphaFoldDB" id="A0A3G1A6I6"/>
<dbReference type="Gene3D" id="3.30.1330.30">
    <property type="match status" value="1"/>
</dbReference>
<dbReference type="Pfam" id="PF01248">
    <property type="entry name" value="Ribosomal_L7Ae"/>
    <property type="match status" value="1"/>
</dbReference>
<evidence type="ECO:0000256" key="3">
    <source>
        <dbReference type="ARBA" id="ARBA00035231"/>
    </source>
</evidence>
<sequence>MGADFIRELQTAINTGKVVLGSRRTIKLLSTGKAKLVILAKNAPTIVAEEIKYKAKISNTPLYVFEGSSKDLGAACNKPFFVSAIAVIDEGESGLLDLVKGQA</sequence>
<organism evidence="6 7">
    <name type="scientific">Thermofilum adornatum 1505</name>
    <dbReference type="NCBI Taxonomy" id="697581"/>
    <lineage>
        <taxon>Archaea</taxon>
        <taxon>Thermoproteota</taxon>
        <taxon>Thermoprotei</taxon>
        <taxon>Thermofilales</taxon>
        <taxon>Thermofilaceae</taxon>
        <taxon>Thermofilum</taxon>
    </lineage>
</organism>
<evidence type="ECO:0000256" key="1">
    <source>
        <dbReference type="ARBA" id="ARBA00022980"/>
    </source>
</evidence>
<dbReference type="GeneID" id="25406940"/>
<dbReference type="RefSeq" id="WP_020962156.1">
    <property type="nucleotide sequence ID" value="NZ_CP007493.1"/>
</dbReference>
<dbReference type="SUPFAM" id="SSF55315">
    <property type="entry name" value="L30e-like"/>
    <property type="match status" value="1"/>
</dbReference>
<evidence type="ECO:0000313" key="6">
    <source>
        <dbReference type="EMBL" id="AJB42582.1"/>
    </source>
</evidence>
<keyword evidence="1 4" id="KW-0689">Ribosomal protein</keyword>
<dbReference type="InterPro" id="IPR000231">
    <property type="entry name" value="Ribosomal_eL30"/>
</dbReference>